<dbReference type="GO" id="GO:0003676">
    <property type="term" value="F:nucleic acid binding"/>
    <property type="evidence" value="ECO:0007669"/>
    <property type="project" value="InterPro"/>
</dbReference>
<gene>
    <name evidence="2" type="ORF">g.119721</name>
</gene>
<sequence>MPNNIAEPNNLIFPEVNFSEIKTSWVHKLNKDGLILELNRRNLISTGTVVELKKRLLNYLKGESTESDFLTINHLTFLGDPIDNNKKIEMNDNKRPYFKPNKFSGSISDNIDSFLKQYNRAALINGWSDNDKTLYIAAFLEGPALTFFDNIQHDISEIKWTDLEGNLRKEFEPIAQTEMIRLILEKRKQLEDESTVAYINEAESLCRRIDKNMSQEEIVRNIMKGLKPNIARYIGIMGNKNLNELKENVRKYEMIEFMITGHTPQTPSEFKNDIIKNQLNQINNQTVEENKISDQIKELKQIIQKSLNMSENQNSNNFSHTNQKCDICGLNNHNTNNCFKKPNQSYIKCQLCDIPGHTAINCKKINENKKQCAICNLKNHETKDCYYQNGNVIKCQLCEKTGHTAKKCFKLDTDSKNLN</sequence>
<dbReference type="InterPro" id="IPR005162">
    <property type="entry name" value="Retrotrans_gag_dom"/>
</dbReference>
<dbReference type="SMART" id="SM00343">
    <property type="entry name" value="ZnF_C2HC"/>
    <property type="match status" value="4"/>
</dbReference>
<proteinExistence type="predicted"/>
<feature type="domain" description="CCHC-type" evidence="1">
    <location>
        <begin position="348"/>
        <end position="364"/>
    </location>
</feature>
<dbReference type="Pfam" id="PF03732">
    <property type="entry name" value="Retrotrans_gag"/>
    <property type="match status" value="1"/>
</dbReference>
<dbReference type="PANTHER" id="PTHR33194">
    <property type="entry name" value="ZINC KNUCKLE DOMAINCONTAINING PROTEIN"/>
    <property type="match status" value="1"/>
</dbReference>
<feature type="domain" description="CCHC-type" evidence="1">
    <location>
        <begin position="394"/>
        <end position="410"/>
    </location>
</feature>
<reference evidence="2" key="1">
    <citation type="submission" date="2018-04" db="EMBL/GenBank/DDBJ databases">
        <title>Transcriptome of Schizaphis graminum biotype I.</title>
        <authorList>
            <person name="Scully E.D."/>
            <person name="Geib S.M."/>
            <person name="Palmer N.A."/>
            <person name="Koch K."/>
            <person name="Bradshaw J."/>
            <person name="Heng-Moss T."/>
            <person name="Sarath G."/>
        </authorList>
    </citation>
    <scope>NUCLEOTIDE SEQUENCE</scope>
</reference>
<dbReference type="GO" id="GO:0008270">
    <property type="term" value="F:zinc ion binding"/>
    <property type="evidence" value="ECO:0007669"/>
    <property type="project" value="InterPro"/>
</dbReference>
<protein>
    <recommendedName>
        <fullName evidence="1">CCHC-type domain-containing protein</fullName>
    </recommendedName>
</protein>
<accession>A0A2S2NS67</accession>
<evidence type="ECO:0000313" key="2">
    <source>
        <dbReference type="EMBL" id="MBY19994.1"/>
    </source>
</evidence>
<feature type="domain" description="CCHC-type" evidence="1">
    <location>
        <begin position="371"/>
        <end position="387"/>
    </location>
</feature>
<dbReference type="InterPro" id="IPR001878">
    <property type="entry name" value="Znf_CCHC"/>
</dbReference>
<dbReference type="EMBL" id="GGMR01007375">
    <property type="protein sequence ID" value="MBY19994.1"/>
    <property type="molecule type" value="Transcribed_RNA"/>
</dbReference>
<evidence type="ECO:0000259" key="1">
    <source>
        <dbReference type="SMART" id="SM00343"/>
    </source>
</evidence>
<dbReference type="SUPFAM" id="SSF57756">
    <property type="entry name" value="Retrovirus zinc finger-like domains"/>
    <property type="match status" value="1"/>
</dbReference>
<feature type="domain" description="CCHC-type" evidence="1">
    <location>
        <begin position="324"/>
        <end position="340"/>
    </location>
</feature>
<dbReference type="InterPro" id="IPR036875">
    <property type="entry name" value="Znf_CCHC_sf"/>
</dbReference>
<dbReference type="AlphaFoldDB" id="A0A2S2NS67"/>
<organism evidence="2">
    <name type="scientific">Schizaphis graminum</name>
    <name type="common">Green bug aphid</name>
    <dbReference type="NCBI Taxonomy" id="13262"/>
    <lineage>
        <taxon>Eukaryota</taxon>
        <taxon>Metazoa</taxon>
        <taxon>Ecdysozoa</taxon>
        <taxon>Arthropoda</taxon>
        <taxon>Hexapoda</taxon>
        <taxon>Insecta</taxon>
        <taxon>Pterygota</taxon>
        <taxon>Neoptera</taxon>
        <taxon>Paraneoptera</taxon>
        <taxon>Hemiptera</taxon>
        <taxon>Sternorrhyncha</taxon>
        <taxon>Aphidomorpha</taxon>
        <taxon>Aphidoidea</taxon>
        <taxon>Aphididae</taxon>
        <taxon>Aphidini</taxon>
        <taxon>Schizaphis</taxon>
    </lineage>
</organism>
<dbReference type="PANTHER" id="PTHR33194:SF4">
    <property type="entry name" value="CCHC-TYPE DOMAIN-CONTAINING PROTEIN"/>
    <property type="match status" value="1"/>
</dbReference>
<name>A0A2S2NS67_SCHGA</name>
<dbReference type="Gene3D" id="4.10.60.10">
    <property type="entry name" value="Zinc finger, CCHC-type"/>
    <property type="match status" value="1"/>
</dbReference>